<dbReference type="EMBL" id="BSFD01000011">
    <property type="protein sequence ID" value="GLK50300.1"/>
    <property type="molecule type" value="Genomic_DNA"/>
</dbReference>
<accession>A0ABQ5TEK6</accession>
<evidence type="ECO:0000256" key="3">
    <source>
        <dbReference type="ARBA" id="ARBA00022475"/>
    </source>
</evidence>
<comment type="function">
    <text evidence="9">Component of the type II secretion system required for the energy-dependent secretion of extracellular factors such as proteases and toxins from the periplasm.</text>
</comment>
<dbReference type="RefSeq" id="WP_271166441.1">
    <property type="nucleotide sequence ID" value="NZ_BSFD01000011.1"/>
</dbReference>
<comment type="similarity">
    <text evidence="2 9">Belongs to the GSP I family.</text>
</comment>
<organism evidence="11 12">
    <name type="scientific">Brevundimonas intermedia</name>
    <dbReference type="NCBI Taxonomy" id="74315"/>
    <lineage>
        <taxon>Bacteria</taxon>
        <taxon>Pseudomonadati</taxon>
        <taxon>Pseudomonadota</taxon>
        <taxon>Alphaproteobacteria</taxon>
        <taxon>Caulobacterales</taxon>
        <taxon>Caulobacteraceae</taxon>
        <taxon>Brevundimonas</taxon>
    </lineage>
</organism>
<protein>
    <recommendedName>
        <fullName evidence="9">Type II secretion system protein I</fullName>
        <shortName evidence="9">T2SS minor pseudopilin I</shortName>
    </recommendedName>
</protein>
<keyword evidence="6 9" id="KW-0812">Transmembrane</keyword>
<evidence type="ECO:0000256" key="2">
    <source>
        <dbReference type="ARBA" id="ARBA00008358"/>
    </source>
</evidence>
<evidence type="ECO:0000313" key="11">
    <source>
        <dbReference type="EMBL" id="GLK50300.1"/>
    </source>
</evidence>
<evidence type="ECO:0000256" key="1">
    <source>
        <dbReference type="ARBA" id="ARBA00004377"/>
    </source>
</evidence>
<dbReference type="SUPFAM" id="SSF54523">
    <property type="entry name" value="Pili subunits"/>
    <property type="match status" value="1"/>
</dbReference>
<dbReference type="InterPro" id="IPR012902">
    <property type="entry name" value="N_methyl_site"/>
</dbReference>
<keyword evidence="4 9" id="KW-0488">Methylation</keyword>
<feature type="transmembrane region" description="Helical" evidence="9">
    <location>
        <begin position="25"/>
        <end position="47"/>
    </location>
</feature>
<comment type="caution">
    <text evidence="11">The sequence shown here is derived from an EMBL/GenBank/DDBJ whole genome shotgun (WGS) entry which is preliminary data.</text>
</comment>
<dbReference type="NCBIfam" id="TIGR02532">
    <property type="entry name" value="IV_pilin_GFxxxE"/>
    <property type="match status" value="1"/>
</dbReference>
<keyword evidence="8 9" id="KW-0472">Membrane</keyword>
<evidence type="ECO:0000256" key="6">
    <source>
        <dbReference type="ARBA" id="ARBA00022692"/>
    </source>
</evidence>
<evidence type="ECO:0000256" key="9">
    <source>
        <dbReference type="RuleBase" id="RU368030"/>
    </source>
</evidence>
<dbReference type="Gene3D" id="3.30.1300.30">
    <property type="entry name" value="GSPII I/J protein-like"/>
    <property type="match status" value="1"/>
</dbReference>
<dbReference type="InterPro" id="IPR003413">
    <property type="entry name" value="T2SS_GspI_C"/>
</dbReference>
<evidence type="ECO:0000313" key="12">
    <source>
        <dbReference type="Proteomes" id="UP001143509"/>
    </source>
</evidence>
<dbReference type="Pfam" id="PF02501">
    <property type="entry name" value="T2SSI"/>
    <property type="match status" value="1"/>
</dbReference>
<comment type="subunit">
    <text evidence="9">Type II secretion is composed of four main components: the outer membrane complex, the inner membrane complex, the cytoplasmic secretion ATPase and the periplasm-spanning pseudopilus.</text>
</comment>
<keyword evidence="5 9" id="KW-0997">Cell inner membrane</keyword>
<dbReference type="PANTHER" id="PTHR38779:SF2">
    <property type="entry name" value="TYPE II SECRETION SYSTEM PROTEIN I-RELATED"/>
    <property type="match status" value="1"/>
</dbReference>
<proteinExistence type="inferred from homology"/>
<evidence type="ECO:0000256" key="8">
    <source>
        <dbReference type="ARBA" id="ARBA00023136"/>
    </source>
</evidence>
<evidence type="ECO:0000256" key="4">
    <source>
        <dbReference type="ARBA" id="ARBA00022481"/>
    </source>
</evidence>
<dbReference type="InterPro" id="IPR045584">
    <property type="entry name" value="Pilin-like"/>
</dbReference>
<keyword evidence="12" id="KW-1185">Reference proteome</keyword>
<feature type="domain" description="Type II secretion system protein GspI C-terminal" evidence="10">
    <location>
        <begin position="59"/>
        <end position="125"/>
    </location>
</feature>
<name>A0ABQ5TEK6_9CAUL</name>
<reference evidence="11" key="1">
    <citation type="journal article" date="2014" name="Int. J. Syst. Evol. Microbiol.">
        <title>Complete genome of a new Firmicutes species belonging to the dominant human colonic microbiota ('Ruminococcus bicirculans') reveals two chromosomes and a selective capacity to utilize plant glucans.</title>
        <authorList>
            <consortium name="NISC Comparative Sequencing Program"/>
            <person name="Wegmann U."/>
            <person name="Louis P."/>
            <person name="Goesmann A."/>
            <person name="Henrissat B."/>
            <person name="Duncan S.H."/>
            <person name="Flint H.J."/>
        </authorList>
    </citation>
    <scope>NUCLEOTIDE SEQUENCE</scope>
    <source>
        <strain evidence="11">VKM B-1499</strain>
    </source>
</reference>
<comment type="subcellular location">
    <subcellularLocation>
        <location evidence="1 9">Cell inner membrane</location>
        <topology evidence="1 9">Single-pass membrane protein</topology>
    </subcellularLocation>
</comment>
<dbReference type="Proteomes" id="UP001143509">
    <property type="component" value="Unassembled WGS sequence"/>
</dbReference>
<gene>
    <name evidence="11" type="ORF">GCM10017620_32740</name>
</gene>
<dbReference type="NCBIfam" id="TIGR01707">
    <property type="entry name" value="gspI"/>
    <property type="match status" value="1"/>
</dbReference>
<comment type="PTM">
    <text evidence="9">Cleaved by prepilin peptidase.</text>
</comment>
<evidence type="ECO:0000256" key="7">
    <source>
        <dbReference type="ARBA" id="ARBA00022989"/>
    </source>
</evidence>
<dbReference type="InterPro" id="IPR010052">
    <property type="entry name" value="T2SS_protein-GspI"/>
</dbReference>
<dbReference type="PANTHER" id="PTHR38779">
    <property type="entry name" value="TYPE II SECRETION SYSTEM PROTEIN I-RELATED"/>
    <property type="match status" value="1"/>
</dbReference>
<keyword evidence="7 9" id="KW-1133">Transmembrane helix</keyword>
<reference evidence="11" key="2">
    <citation type="submission" date="2023-01" db="EMBL/GenBank/DDBJ databases">
        <authorList>
            <person name="Sun Q."/>
            <person name="Evtushenko L."/>
        </authorList>
    </citation>
    <scope>NUCLEOTIDE SEQUENCE</scope>
    <source>
        <strain evidence="11">VKM B-1499</strain>
    </source>
</reference>
<dbReference type="Pfam" id="PF07963">
    <property type="entry name" value="N_methyl"/>
    <property type="match status" value="1"/>
</dbReference>
<keyword evidence="3" id="KW-1003">Cell membrane</keyword>
<evidence type="ECO:0000256" key="5">
    <source>
        <dbReference type="ARBA" id="ARBA00022519"/>
    </source>
</evidence>
<sequence length="136" mass="14234">MIDEIPVPAARRPAASGSAQNRDGFTLIEMLVALAVFALAAMALLNLSGESTRSAVRVEARTLGGVVAENVAAEAMIAPSLPVGETAGEVQMAGRVWRWRRVVTGTEVSGMGRIDVRVSTDEGQVADRVLFRAAGS</sequence>
<evidence type="ECO:0000259" key="10">
    <source>
        <dbReference type="Pfam" id="PF02501"/>
    </source>
</evidence>